<keyword evidence="11" id="KW-1185">Reference proteome</keyword>
<dbReference type="Pfam" id="PF06429">
    <property type="entry name" value="Flg_bbr_C"/>
    <property type="match status" value="1"/>
</dbReference>
<dbReference type="PANTHER" id="PTHR30435">
    <property type="entry name" value="FLAGELLAR PROTEIN"/>
    <property type="match status" value="1"/>
</dbReference>
<dbReference type="InterPro" id="IPR019776">
    <property type="entry name" value="Flagellar_basal_body_rod_CS"/>
</dbReference>
<feature type="region of interest" description="Disordered" evidence="6">
    <location>
        <begin position="203"/>
        <end position="224"/>
    </location>
</feature>
<dbReference type="PROSITE" id="PS00588">
    <property type="entry name" value="FLAGELLA_BB_ROD"/>
    <property type="match status" value="1"/>
</dbReference>
<dbReference type="Proteomes" id="UP000248132">
    <property type="component" value="Unassembled WGS sequence"/>
</dbReference>
<reference evidence="10 11" key="1">
    <citation type="submission" date="2018-06" db="EMBL/GenBank/DDBJ databases">
        <title>Genomic Encyclopedia of Type Strains, Phase I: the one thousand microbial genomes (KMG-I) project.</title>
        <authorList>
            <person name="Kyrpides N."/>
        </authorList>
    </citation>
    <scope>NUCLEOTIDE SEQUENCE [LARGE SCALE GENOMIC DNA]</scope>
    <source>
        <strain evidence="10 11">DSM 19573</strain>
    </source>
</reference>
<keyword evidence="10" id="KW-0282">Flagellum</keyword>
<dbReference type="NCBIfam" id="TIGR03506">
    <property type="entry name" value="FlgEFG_subfam"/>
    <property type="match status" value="2"/>
</dbReference>
<dbReference type="InterPro" id="IPR020013">
    <property type="entry name" value="Flagellar_FlgE/F/G"/>
</dbReference>
<evidence type="ECO:0000256" key="2">
    <source>
        <dbReference type="ARBA" id="ARBA00017948"/>
    </source>
</evidence>
<keyword evidence="10" id="KW-0966">Cell projection</keyword>
<dbReference type="AlphaFoldDB" id="A0A318XLS3"/>
<protein>
    <recommendedName>
        <fullName evidence="2 4">Flagellar basal-body rod protein FlgG</fullName>
    </recommendedName>
</protein>
<dbReference type="GO" id="GO:0071978">
    <property type="term" value="P:bacterial-type flagellum-dependent swarming motility"/>
    <property type="evidence" value="ECO:0007669"/>
    <property type="project" value="TreeGrafter"/>
</dbReference>
<sequence>MMRALWTAGSGMKAQQFNVDVISNNLSNVNTTGYKKERAEFNDLLYQTMERAYVLNDSGKPVNLQVGHGTQVSATVRNFDKGNLDNTGSSLDFAIDGEGFFTILTSDDTIQYTKDGSFKISVSEDGLRKLTTSAGYPVLDDAEQEIVFDTDVDISKLVVTSQGAMSYINSDGETVDLGQSIGMVNFPNKYALEAVGGNLFTKNSAAGEPVQSSEDETGSSKMKQGYLESSNVQVVDEMVKLIIAQRAYEVNSKAIQSSDDMLQIANNLRK</sequence>
<evidence type="ECO:0000256" key="4">
    <source>
        <dbReference type="NCBIfam" id="TIGR02488"/>
    </source>
</evidence>
<dbReference type="InterPro" id="IPR037925">
    <property type="entry name" value="FlgE/F/G-like"/>
</dbReference>
<dbReference type="RefSeq" id="WP_110461655.1">
    <property type="nucleotide sequence ID" value="NZ_QKMR01000007.1"/>
</dbReference>
<dbReference type="InterPro" id="IPR012834">
    <property type="entry name" value="FlgG_G_neg"/>
</dbReference>
<comment type="caution">
    <text evidence="10">The sequence shown here is derived from an EMBL/GenBank/DDBJ whole genome shotgun (WGS) entry which is preliminary data.</text>
</comment>
<gene>
    <name evidence="10" type="ORF">LY28_01619</name>
</gene>
<evidence type="ECO:0000256" key="5">
    <source>
        <dbReference type="RuleBase" id="RU362116"/>
    </source>
</evidence>
<feature type="domain" description="Flagellar basal body rod protein N-terminal" evidence="7">
    <location>
        <begin position="7"/>
        <end position="35"/>
    </location>
</feature>
<dbReference type="Pfam" id="PF00460">
    <property type="entry name" value="Flg_bb_rod"/>
    <property type="match status" value="1"/>
</dbReference>
<dbReference type="InterPro" id="IPR001444">
    <property type="entry name" value="Flag_bb_rod_N"/>
</dbReference>
<evidence type="ECO:0000256" key="1">
    <source>
        <dbReference type="ARBA" id="ARBA00009677"/>
    </source>
</evidence>
<dbReference type="InterPro" id="IPR053967">
    <property type="entry name" value="LlgE_F_G-like_D1"/>
</dbReference>
<evidence type="ECO:0000259" key="7">
    <source>
        <dbReference type="Pfam" id="PF00460"/>
    </source>
</evidence>
<dbReference type="SUPFAM" id="SSF117143">
    <property type="entry name" value="Flagellar hook protein flgE"/>
    <property type="match status" value="1"/>
</dbReference>
<comment type="similarity">
    <text evidence="1 5">Belongs to the flagella basal body rod proteins family.</text>
</comment>
<dbReference type="OrthoDB" id="9804559at2"/>
<evidence type="ECO:0000256" key="6">
    <source>
        <dbReference type="SAM" id="MobiDB-lite"/>
    </source>
</evidence>
<dbReference type="InterPro" id="IPR010930">
    <property type="entry name" value="Flg_bb/hook_C_dom"/>
</dbReference>
<evidence type="ECO:0000256" key="3">
    <source>
        <dbReference type="ARBA" id="ARBA00025933"/>
    </source>
</evidence>
<evidence type="ECO:0000259" key="9">
    <source>
        <dbReference type="Pfam" id="PF22692"/>
    </source>
</evidence>
<organism evidence="10 11">
    <name type="scientific">Ruminiclostridium sufflavum DSM 19573</name>
    <dbReference type="NCBI Taxonomy" id="1121337"/>
    <lineage>
        <taxon>Bacteria</taxon>
        <taxon>Bacillati</taxon>
        <taxon>Bacillota</taxon>
        <taxon>Clostridia</taxon>
        <taxon>Eubacteriales</taxon>
        <taxon>Oscillospiraceae</taxon>
        <taxon>Ruminiclostridium</taxon>
    </lineage>
</organism>
<evidence type="ECO:0000259" key="8">
    <source>
        <dbReference type="Pfam" id="PF06429"/>
    </source>
</evidence>
<keyword evidence="10" id="KW-0969">Cilium</keyword>
<name>A0A318XLS3_9FIRM</name>
<feature type="domain" description="Flagellar hook protein FlgE/F/G-like D1" evidence="9">
    <location>
        <begin position="94"/>
        <end position="166"/>
    </location>
</feature>
<dbReference type="Pfam" id="PF22692">
    <property type="entry name" value="LlgE_F_G_D1"/>
    <property type="match status" value="1"/>
</dbReference>
<comment type="subcellular location">
    <subcellularLocation>
        <location evidence="5">Bacterial flagellum basal body</location>
    </subcellularLocation>
</comment>
<evidence type="ECO:0000313" key="11">
    <source>
        <dbReference type="Proteomes" id="UP000248132"/>
    </source>
</evidence>
<dbReference type="GO" id="GO:0009426">
    <property type="term" value="C:bacterial-type flagellum basal body, distal rod"/>
    <property type="evidence" value="ECO:0007669"/>
    <property type="project" value="UniProtKB-UniRule"/>
</dbReference>
<proteinExistence type="inferred from homology"/>
<accession>A0A318XLS3</accession>
<feature type="domain" description="Flagellar basal-body/hook protein C-terminal" evidence="8">
    <location>
        <begin position="223"/>
        <end position="268"/>
    </location>
</feature>
<dbReference type="EMBL" id="QKMR01000007">
    <property type="protein sequence ID" value="PYG88277.1"/>
    <property type="molecule type" value="Genomic_DNA"/>
</dbReference>
<comment type="subunit">
    <text evidence="3">The basal body constitutes a major portion of the flagellar organelle and consists of four rings (L,P,S, and M) mounted on a central rod. The rod consists of about 26 subunits of FlgG in the distal portion, and FlgB, FlgC and FlgF are thought to build up the proximal portion of the rod with about 6 subunits each.</text>
</comment>
<evidence type="ECO:0000313" key="10">
    <source>
        <dbReference type="EMBL" id="PYG88277.1"/>
    </source>
</evidence>
<dbReference type="PANTHER" id="PTHR30435:SF19">
    <property type="entry name" value="FLAGELLAR BASAL-BODY ROD PROTEIN FLGG"/>
    <property type="match status" value="1"/>
</dbReference>
<dbReference type="NCBIfam" id="TIGR02488">
    <property type="entry name" value="flgG_G_neg"/>
    <property type="match status" value="1"/>
</dbReference>
<keyword evidence="5" id="KW-0975">Bacterial flagellum</keyword>